<proteinExistence type="predicted"/>
<dbReference type="GO" id="GO:0006355">
    <property type="term" value="P:regulation of DNA-templated transcription"/>
    <property type="evidence" value="ECO:0007669"/>
    <property type="project" value="InterPro"/>
</dbReference>
<dbReference type="InterPro" id="IPR004826">
    <property type="entry name" value="bZIP_Maf"/>
</dbReference>
<gene>
    <name evidence="6" type="ORF">LOD99_4159</name>
</gene>
<dbReference type="AlphaFoldDB" id="A0AAV7JV09"/>
<dbReference type="InterPro" id="IPR008917">
    <property type="entry name" value="TF_DNA-bd_sf"/>
</dbReference>
<name>A0AAV7JV09_9METZ</name>
<keyword evidence="3" id="KW-0804">Transcription</keyword>
<evidence type="ECO:0000313" key="6">
    <source>
        <dbReference type="EMBL" id="KAI6652773.1"/>
    </source>
</evidence>
<keyword evidence="2" id="KW-0238">DNA-binding</keyword>
<evidence type="ECO:0000256" key="4">
    <source>
        <dbReference type="SAM" id="Coils"/>
    </source>
</evidence>
<organism evidence="6 7">
    <name type="scientific">Oopsacas minuta</name>
    <dbReference type="NCBI Taxonomy" id="111878"/>
    <lineage>
        <taxon>Eukaryota</taxon>
        <taxon>Metazoa</taxon>
        <taxon>Porifera</taxon>
        <taxon>Hexactinellida</taxon>
        <taxon>Hexasterophora</taxon>
        <taxon>Lyssacinosida</taxon>
        <taxon>Leucopsacidae</taxon>
        <taxon>Oopsacas</taxon>
    </lineage>
</organism>
<evidence type="ECO:0000259" key="5">
    <source>
        <dbReference type="Pfam" id="PF03131"/>
    </source>
</evidence>
<evidence type="ECO:0000256" key="1">
    <source>
        <dbReference type="ARBA" id="ARBA00023015"/>
    </source>
</evidence>
<feature type="domain" description="Basic leucine zipper" evidence="5">
    <location>
        <begin position="13"/>
        <end position="97"/>
    </location>
</feature>
<protein>
    <submittedName>
        <fullName evidence="6">Transcription factor Maf</fullName>
    </submittedName>
</protein>
<keyword evidence="1" id="KW-0805">Transcription regulation</keyword>
<accession>A0AAV7JV09</accession>
<feature type="coiled-coil region" evidence="4">
    <location>
        <begin position="67"/>
        <end position="108"/>
    </location>
</feature>
<comment type="caution">
    <text evidence="6">The sequence shown here is derived from an EMBL/GenBank/DDBJ whole genome shotgun (WGS) entry which is preliminary data.</text>
</comment>
<reference evidence="6 7" key="1">
    <citation type="journal article" date="2023" name="BMC Biol.">
        <title>The compact genome of the sponge Oopsacas minuta (Hexactinellida) is lacking key metazoan core genes.</title>
        <authorList>
            <person name="Santini S."/>
            <person name="Schenkelaars Q."/>
            <person name="Jourda C."/>
            <person name="Duchesne M."/>
            <person name="Belahbib H."/>
            <person name="Rocher C."/>
            <person name="Selva M."/>
            <person name="Riesgo A."/>
            <person name="Vervoort M."/>
            <person name="Leys S.P."/>
            <person name="Kodjabachian L."/>
            <person name="Le Bivic A."/>
            <person name="Borchiellini C."/>
            <person name="Claverie J.M."/>
            <person name="Renard E."/>
        </authorList>
    </citation>
    <scope>NUCLEOTIDE SEQUENCE [LARGE SCALE GENOMIC DNA]</scope>
    <source>
        <strain evidence="6">SPO-2</strain>
    </source>
</reference>
<sequence>MASRYYDEYDDMFTDEEIKNMDIKELNKRIEISNVSSGYVKELKSMRRKMKRQQYGKDSRRKVKESMHGLVDQKNRLRTEYDSLRREVEELEETKAKLECYNMLIEMECRWNYYYE</sequence>
<evidence type="ECO:0000256" key="2">
    <source>
        <dbReference type="ARBA" id="ARBA00023125"/>
    </source>
</evidence>
<dbReference type="Proteomes" id="UP001165289">
    <property type="component" value="Unassembled WGS sequence"/>
</dbReference>
<evidence type="ECO:0000313" key="7">
    <source>
        <dbReference type="Proteomes" id="UP001165289"/>
    </source>
</evidence>
<dbReference type="Gene3D" id="1.20.5.170">
    <property type="match status" value="1"/>
</dbReference>
<dbReference type="EMBL" id="JAKMXF010000297">
    <property type="protein sequence ID" value="KAI6652773.1"/>
    <property type="molecule type" value="Genomic_DNA"/>
</dbReference>
<evidence type="ECO:0000256" key="3">
    <source>
        <dbReference type="ARBA" id="ARBA00023163"/>
    </source>
</evidence>
<keyword evidence="7" id="KW-1185">Reference proteome</keyword>
<dbReference type="SUPFAM" id="SSF47454">
    <property type="entry name" value="A DNA-binding domain in eukaryotic transcription factors"/>
    <property type="match status" value="1"/>
</dbReference>
<dbReference type="GO" id="GO:0003677">
    <property type="term" value="F:DNA binding"/>
    <property type="evidence" value="ECO:0007669"/>
    <property type="project" value="UniProtKB-KW"/>
</dbReference>
<dbReference type="Pfam" id="PF03131">
    <property type="entry name" value="bZIP_Maf"/>
    <property type="match status" value="1"/>
</dbReference>
<keyword evidence="4" id="KW-0175">Coiled coil</keyword>